<dbReference type="STRING" id="142588.SAMN04488559_105125"/>
<dbReference type="Gene3D" id="3.80.10.10">
    <property type="entry name" value="Ribonuclease Inhibitor"/>
    <property type="match status" value="1"/>
</dbReference>
<dbReference type="InterPro" id="IPR032675">
    <property type="entry name" value="LRR_dom_sf"/>
</dbReference>
<accession>A0A1H9RVI1</accession>
<dbReference type="OrthoDB" id="637965at2"/>
<evidence type="ECO:0000313" key="1">
    <source>
        <dbReference type="EMBL" id="SER76881.1"/>
    </source>
</evidence>
<name>A0A1H9RVI1_9LACT</name>
<proteinExistence type="predicted"/>
<dbReference type="SUPFAM" id="SSF52047">
    <property type="entry name" value="RNI-like"/>
    <property type="match status" value="1"/>
</dbReference>
<dbReference type="Proteomes" id="UP000198948">
    <property type="component" value="Unassembled WGS sequence"/>
</dbReference>
<protein>
    <submittedName>
        <fullName evidence="1">Uncharacterized protein</fullName>
    </submittedName>
</protein>
<organism evidence="1 2">
    <name type="scientific">Isobaculum melis</name>
    <dbReference type="NCBI Taxonomy" id="142588"/>
    <lineage>
        <taxon>Bacteria</taxon>
        <taxon>Bacillati</taxon>
        <taxon>Bacillota</taxon>
        <taxon>Bacilli</taxon>
        <taxon>Lactobacillales</taxon>
        <taxon>Carnobacteriaceae</taxon>
        <taxon>Isobaculum</taxon>
    </lineage>
</organism>
<evidence type="ECO:0000313" key="2">
    <source>
        <dbReference type="Proteomes" id="UP000198948"/>
    </source>
</evidence>
<gene>
    <name evidence="1" type="ORF">SAMN04488559_105125</name>
</gene>
<dbReference type="AlphaFoldDB" id="A0A1H9RVI1"/>
<dbReference type="RefSeq" id="WP_092651252.1">
    <property type="nucleotide sequence ID" value="NZ_FOHA01000005.1"/>
</dbReference>
<sequence length="299" mass="34495">MKTFAQYKGLFYPRKIGNRLLYVSYNQPPLQYKGAKTSLPHEQINLENNLEVEALILDYDEGNIDNFFPMYLPDLLNLKFLQIPIHYLSKLTIIPENLERLVLINKKGYLSEENKKTILWPKELILSDLKYLHIANSHSQIDIDCLFGMAQKHFPNLAFLNLTLDKKGILMEEISNFSSLKALELGMVKKKQIFDAIDDQIHYLSLSNIQNIEGISNLSKLKKVVLNSVNGELDCRLFKKLLFLEELTIYNSFKIKNVEALLDMDSLKMLTAVNCKKAFGGMKHMFESKAFDLLSIEHS</sequence>
<reference evidence="1 2" key="1">
    <citation type="submission" date="2016-10" db="EMBL/GenBank/DDBJ databases">
        <authorList>
            <person name="de Groot N.N."/>
        </authorList>
    </citation>
    <scope>NUCLEOTIDE SEQUENCE [LARGE SCALE GENOMIC DNA]</scope>
    <source>
        <strain evidence="1 2">DSM 13760</strain>
    </source>
</reference>
<dbReference type="EMBL" id="FOHA01000005">
    <property type="protein sequence ID" value="SER76881.1"/>
    <property type="molecule type" value="Genomic_DNA"/>
</dbReference>
<keyword evidence="2" id="KW-1185">Reference proteome</keyword>